<dbReference type="KEGG" id="pdg:BCM40_05845"/>
<dbReference type="GO" id="GO:0004654">
    <property type="term" value="F:polyribonucleotide nucleotidyltransferase activity"/>
    <property type="evidence" value="ECO:0007669"/>
    <property type="project" value="UniProtKB-UniRule"/>
</dbReference>
<gene>
    <name evidence="9" type="primary">pnp</name>
    <name evidence="11" type="ORF">BCM40_05845</name>
</gene>
<keyword evidence="4 9" id="KW-0808">Transferase</keyword>
<organism evidence="11 12">
    <name type="scientific">Planococcus donghaensis</name>
    <dbReference type="NCBI Taxonomy" id="414778"/>
    <lineage>
        <taxon>Bacteria</taxon>
        <taxon>Bacillati</taxon>
        <taxon>Bacillota</taxon>
        <taxon>Bacilli</taxon>
        <taxon>Bacillales</taxon>
        <taxon>Caryophanaceae</taxon>
        <taxon>Planococcus</taxon>
    </lineage>
</organism>
<dbReference type="FunFam" id="3.30.230.70:FF:000001">
    <property type="entry name" value="Polyribonucleotide nucleotidyltransferase"/>
    <property type="match status" value="1"/>
</dbReference>
<evidence type="ECO:0000259" key="10">
    <source>
        <dbReference type="PROSITE" id="PS50126"/>
    </source>
</evidence>
<comment type="subcellular location">
    <subcellularLocation>
        <location evidence="1 9">Cytoplasm</location>
    </subcellularLocation>
</comment>
<dbReference type="CDD" id="cd11364">
    <property type="entry name" value="RNase_PH_PNPase_2"/>
    <property type="match status" value="1"/>
</dbReference>
<dbReference type="InterPro" id="IPR012162">
    <property type="entry name" value="PNPase"/>
</dbReference>
<dbReference type="Pfam" id="PF03726">
    <property type="entry name" value="PNPase"/>
    <property type="match status" value="1"/>
</dbReference>
<dbReference type="InterPro" id="IPR001247">
    <property type="entry name" value="ExoRNase_PH_dom1"/>
</dbReference>
<dbReference type="STRING" id="414778.BCM40_05845"/>
<dbReference type="EMBL" id="CP016543">
    <property type="protein sequence ID" value="ANU22917.1"/>
    <property type="molecule type" value="Genomic_DNA"/>
</dbReference>
<dbReference type="Pfam" id="PF00575">
    <property type="entry name" value="S1"/>
    <property type="match status" value="1"/>
</dbReference>
<dbReference type="InterPro" id="IPR036456">
    <property type="entry name" value="PNPase_PH_RNA-bd_sf"/>
</dbReference>
<dbReference type="InterPro" id="IPR004088">
    <property type="entry name" value="KH_dom_type_1"/>
</dbReference>
<evidence type="ECO:0000256" key="4">
    <source>
        <dbReference type="ARBA" id="ARBA00022679"/>
    </source>
</evidence>
<dbReference type="PROSITE" id="PS50084">
    <property type="entry name" value="KH_TYPE_1"/>
    <property type="match status" value="1"/>
</dbReference>
<accession>A0A1C7EHR7</accession>
<dbReference type="GO" id="GO:0006402">
    <property type="term" value="P:mRNA catabolic process"/>
    <property type="evidence" value="ECO:0007669"/>
    <property type="project" value="UniProtKB-UniRule"/>
</dbReference>
<dbReference type="NCBIfam" id="TIGR03591">
    <property type="entry name" value="polynuc_phos"/>
    <property type="match status" value="1"/>
</dbReference>
<dbReference type="InterPro" id="IPR003029">
    <property type="entry name" value="S1_domain"/>
</dbReference>
<dbReference type="Pfam" id="PF03725">
    <property type="entry name" value="RNase_PH_C"/>
    <property type="match status" value="2"/>
</dbReference>
<dbReference type="InterPro" id="IPR036345">
    <property type="entry name" value="ExoRNase_PH_dom2_sf"/>
</dbReference>
<dbReference type="EC" id="2.7.7.8" evidence="9"/>
<dbReference type="CDD" id="cd04472">
    <property type="entry name" value="S1_PNPase"/>
    <property type="match status" value="1"/>
</dbReference>
<dbReference type="GO" id="GO:0005829">
    <property type="term" value="C:cytosol"/>
    <property type="evidence" value="ECO:0007669"/>
    <property type="project" value="TreeGrafter"/>
</dbReference>
<dbReference type="InterPro" id="IPR036612">
    <property type="entry name" value="KH_dom_type_1_sf"/>
</dbReference>
<dbReference type="Gene3D" id="2.40.50.140">
    <property type="entry name" value="Nucleic acid-binding proteins"/>
    <property type="match status" value="1"/>
</dbReference>
<keyword evidence="8 9" id="KW-0694">RNA-binding</keyword>
<dbReference type="FunFam" id="3.30.1370.10:FF:000001">
    <property type="entry name" value="Polyribonucleotide nucleotidyltransferase"/>
    <property type="match status" value="1"/>
</dbReference>
<dbReference type="RefSeq" id="WP_065525983.1">
    <property type="nucleotide sequence ID" value="NZ_CP016543.2"/>
</dbReference>
<dbReference type="GO" id="GO:0000175">
    <property type="term" value="F:3'-5'-RNA exonuclease activity"/>
    <property type="evidence" value="ECO:0007669"/>
    <property type="project" value="TreeGrafter"/>
</dbReference>
<evidence type="ECO:0000256" key="5">
    <source>
        <dbReference type="ARBA" id="ARBA00022695"/>
    </source>
</evidence>
<feature type="domain" description="S1 motif" evidence="10">
    <location>
        <begin position="621"/>
        <end position="689"/>
    </location>
</feature>
<dbReference type="Pfam" id="PF01138">
    <property type="entry name" value="RNase_PH"/>
    <property type="match status" value="2"/>
</dbReference>
<feature type="binding site" evidence="9">
    <location>
        <position position="491"/>
    </location>
    <ligand>
        <name>Mg(2+)</name>
        <dbReference type="ChEBI" id="CHEBI:18420"/>
    </ligand>
</feature>
<dbReference type="InterPro" id="IPR015848">
    <property type="entry name" value="PNPase_PH_RNA-bd_bac/org-type"/>
</dbReference>
<keyword evidence="6 9" id="KW-0479">Metal-binding</keyword>
<dbReference type="AlphaFoldDB" id="A0A1C7EHR7"/>
<dbReference type="GO" id="GO:0003723">
    <property type="term" value="F:RNA binding"/>
    <property type="evidence" value="ECO:0007669"/>
    <property type="project" value="UniProtKB-UniRule"/>
</dbReference>
<dbReference type="SMART" id="SM00322">
    <property type="entry name" value="KH"/>
    <property type="match status" value="1"/>
</dbReference>
<keyword evidence="7 9" id="KW-0460">Magnesium</keyword>
<dbReference type="PIRSF" id="PIRSF005499">
    <property type="entry name" value="PNPase"/>
    <property type="match status" value="1"/>
</dbReference>
<proteinExistence type="inferred from homology"/>
<dbReference type="PROSITE" id="PS50126">
    <property type="entry name" value="S1"/>
    <property type="match status" value="1"/>
</dbReference>
<dbReference type="Gene3D" id="3.30.1370.10">
    <property type="entry name" value="K Homology domain, type 1"/>
    <property type="match status" value="1"/>
</dbReference>
<dbReference type="NCBIfam" id="NF008805">
    <property type="entry name" value="PRK11824.1"/>
    <property type="match status" value="1"/>
</dbReference>
<dbReference type="SUPFAM" id="SSF55666">
    <property type="entry name" value="Ribonuclease PH domain 2-like"/>
    <property type="match status" value="2"/>
</dbReference>
<dbReference type="Gene3D" id="3.30.230.70">
    <property type="entry name" value="GHMP Kinase, N-terminal domain"/>
    <property type="match status" value="2"/>
</dbReference>
<dbReference type="InterPro" id="IPR012340">
    <property type="entry name" value="NA-bd_OB-fold"/>
</dbReference>
<evidence type="ECO:0000256" key="8">
    <source>
        <dbReference type="ARBA" id="ARBA00022884"/>
    </source>
</evidence>
<evidence type="ECO:0000256" key="7">
    <source>
        <dbReference type="ARBA" id="ARBA00022842"/>
    </source>
</evidence>
<evidence type="ECO:0000256" key="9">
    <source>
        <dbReference type="HAMAP-Rule" id="MF_01595"/>
    </source>
</evidence>
<evidence type="ECO:0000256" key="6">
    <source>
        <dbReference type="ARBA" id="ARBA00022723"/>
    </source>
</evidence>
<dbReference type="SUPFAM" id="SSF54211">
    <property type="entry name" value="Ribosomal protein S5 domain 2-like"/>
    <property type="match status" value="2"/>
</dbReference>
<dbReference type="InterPro" id="IPR004087">
    <property type="entry name" value="KH_dom"/>
</dbReference>
<sequence>MEQTKKVYTLDWAGRELQVEVGQLAKQANGAALIRYGDTAVLSTATASKTPKPLDFFPLTVNYEERLYAVGKIPGGFIKREGRPSEKATLTSRLIDRPIRPLFPDGFRNEVQVISMVMSVDQDCPSEMAAMFGSSLALMISDIPFGGPIAGVIVGLIDGQYIINPTNDQLEQSSINLIVAGTKDAINMVEAGAKEVSEEVILEAIMFGHEEIKKLIAFQEQIAEEVGKAKSDIQLYELDAELTSSLKEAVEADLNAAVQINEKQARNEAIDEVKARAMAAYEESDDAVKKQAGQILDKMVKDEVRRLITDEKIRPDGRGPSEIRPLSSEVGILNRTHGSGLFTRGQTQAMSICTLGALGDVQIIDGLGIEDTKRFMHHYNFPLFSVGETGFLRGPGRREIGHGALGERALEAVIPNEKDFPYTIRLVAEVLESNGSTSQASICASTLAMMDAGVPLTAPVAGIAMGLVKKGDNYTVLSDIQGMEDHLGDMDFKVAGTAKGITALQMDIKIDGLSREILEEALTQAQIGRIHILESMLATIAEPRTTLSKYAPKIIMVKINPDKIRDVIGPGGKVINKIIDETGVKIDTEQDGTIFISSVDEEMNAKAKAMIENIVREAKVGEYYEGKVKRIEKFGAFVELFPGKDGLLHISEIQEERTKEVEDVLKMDQIIQVKVIEIDRQGRVNLSRKVVLKEQKEAAEKQNQE</sequence>
<evidence type="ECO:0000256" key="2">
    <source>
        <dbReference type="ARBA" id="ARBA00007404"/>
    </source>
</evidence>
<comment type="catalytic activity">
    <reaction evidence="9">
        <text>RNA(n+1) + phosphate = RNA(n) + a ribonucleoside 5'-diphosphate</text>
        <dbReference type="Rhea" id="RHEA:22096"/>
        <dbReference type="Rhea" id="RHEA-COMP:14527"/>
        <dbReference type="Rhea" id="RHEA-COMP:17342"/>
        <dbReference type="ChEBI" id="CHEBI:43474"/>
        <dbReference type="ChEBI" id="CHEBI:57930"/>
        <dbReference type="ChEBI" id="CHEBI:140395"/>
        <dbReference type="EC" id="2.7.7.8"/>
    </reaction>
</comment>
<dbReference type="FunFam" id="3.30.230.70:FF:000002">
    <property type="entry name" value="Polyribonucleotide nucleotidyltransferase"/>
    <property type="match status" value="1"/>
</dbReference>
<dbReference type="PANTHER" id="PTHR11252:SF0">
    <property type="entry name" value="POLYRIBONUCLEOTIDE NUCLEOTIDYLTRANSFERASE 1, MITOCHONDRIAL"/>
    <property type="match status" value="1"/>
</dbReference>
<comment type="cofactor">
    <cofactor evidence="9">
        <name>Mg(2+)</name>
        <dbReference type="ChEBI" id="CHEBI:18420"/>
    </cofactor>
</comment>
<dbReference type="SUPFAM" id="SSF50249">
    <property type="entry name" value="Nucleic acid-binding proteins"/>
    <property type="match status" value="1"/>
</dbReference>
<dbReference type="InterPro" id="IPR020568">
    <property type="entry name" value="Ribosomal_Su5_D2-typ_SF"/>
</dbReference>
<dbReference type="CDD" id="cd11363">
    <property type="entry name" value="RNase_PH_PNPase_1"/>
    <property type="match status" value="1"/>
</dbReference>
<dbReference type="OrthoDB" id="9804305at2"/>
<dbReference type="HAMAP" id="MF_01595">
    <property type="entry name" value="PNPase"/>
    <property type="match status" value="1"/>
</dbReference>
<keyword evidence="12" id="KW-1185">Reference proteome</keyword>
<dbReference type="SUPFAM" id="SSF46915">
    <property type="entry name" value="Polynucleotide phosphorylase/guanosine pentaphosphate synthase (PNPase/GPSI), domain 3"/>
    <property type="match status" value="1"/>
</dbReference>
<dbReference type="SMART" id="SM00316">
    <property type="entry name" value="S1"/>
    <property type="match status" value="1"/>
</dbReference>
<keyword evidence="5 9" id="KW-0548">Nucleotidyltransferase</keyword>
<dbReference type="CDD" id="cd02393">
    <property type="entry name" value="KH-I_PNPase"/>
    <property type="match status" value="1"/>
</dbReference>
<dbReference type="InterPro" id="IPR027408">
    <property type="entry name" value="PNPase/RNase_PH_dom_sf"/>
</dbReference>
<evidence type="ECO:0000313" key="11">
    <source>
        <dbReference type="EMBL" id="ANU22917.1"/>
    </source>
</evidence>
<evidence type="ECO:0000256" key="3">
    <source>
        <dbReference type="ARBA" id="ARBA00022490"/>
    </source>
</evidence>
<dbReference type="SUPFAM" id="SSF54791">
    <property type="entry name" value="Eukaryotic type KH-domain (KH-domain type I)"/>
    <property type="match status" value="1"/>
</dbReference>
<dbReference type="FunFam" id="2.40.50.140:FF:000023">
    <property type="entry name" value="Polyribonucleotide nucleotidyltransferase"/>
    <property type="match status" value="1"/>
</dbReference>
<keyword evidence="3 9" id="KW-0963">Cytoplasm</keyword>
<feature type="binding site" evidence="9">
    <location>
        <position position="485"/>
    </location>
    <ligand>
        <name>Mg(2+)</name>
        <dbReference type="ChEBI" id="CHEBI:18420"/>
    </ligand>
</feature>
<dbReference type="Pfam" id="PF00013">
    <property type="entry name" value="KH_1"/>
    <property type="match status" value="1"/>
</dbReference>
<dbReference type="InterPro" id="IPR015847">
    <property type="entry name" value="ExoRNase_PH_dom2"/>
</dbReference>
<name>A0A1C7EHR7_9BACL</name>
<evidence type="ECO:0000313" key="12">
    <source>
        <dbReference type="Proteomes" id="UP000092495"/>
    </source>
</evidence>
<dbReference type="GO" id="GO:0006396">
    <property type="term" value="P:RNA processing"/>
    <property type="evidence" value="ECO:0007669"/>
    <property type="project" value="InterPro"/>
</dbReference>
<dbReference type="Proteomes" id="UP000092495">
    <property type="component" value="Chromosome"/>
</dbReference>
<dbReference type="GO" id="GO:0000287">
    <property type="term" value="F:magnesium ion binding"/>
    <property type="evidence" value="ECO:0007669"/>
    <property type="project" value="UniProtKB-UniRule"/>
</dbReference>
<protein>
    <recommendedName>
        <fullName evidence="9">Polyribonucleotide nucleotidyltransferase</fullName>
        <ecNumber evidence="9">2.7.7.8</ecNumber>
    </recommendedName>
    <alternativeName>
        <fullName evidence="9">Polynucleotide phosphorylase</fullName>
        <shortName evidence="9">PNPase</shortName>
    </alternativeName>
</protein>
<comment type="similarity">
    <text evidence="2 9">Belongs to the polyribonucleotide nucleotidyltransferase family.</text>
</comment>
<dbReference type="PANTHER" id="PTHR11252">
    <property type="entry name" value="POLYRIBONUCLEOTIDE NUCLEOTIDYLTRANSFERASE"/>
    <property type="match status" value="1"/>
</dbReference>
<reference evidence="11" key="1">
    <citation type="submission" date="2016-10" db="EMBL/GenBank/DDBJ databases">
        <authorList>
            <person name="See-Too W.S."/>
        </authorList>
    </citation>
    <scope>NUCLEOTIDE SEQUENCE</scope>
    <source>
        <strain evidence="11">DSM 22276</strain>
    </source>
</reference>
<comment type="function">
    <text evidence="9">Involved in mRNA degradation. Catalyzes the phosphorolysis of single-stranded polyribonucleotides processively in the 3'- to 5'-direction.</text>
</comment>
<evidence type="ECO:0000256" key="1">
    <source>
        <dbReference type="ARBA" id="ARBA00004496"/>
    </source>
</evidence>